<name>A0AAV7QPF1_PLEWA</name>
<evidence type="ECO:0000313" key="2">
    <source>
        <dbReference type="EMBL" id="KAJ1140959.1"/>
    </source>
</evidence>
<accession>A0AAV7QPF1</accession>
<protein>
    <submittedName>
        <fullName evidence="2">Uncharacterized protein</fullName>
    </submittedName>
</protein>
<dbReference type="EMBL" id="JANPWB010000010">
    <property type="protein sequence ID" value="KAJ1140959.1"/>
    <property type="molecule type" value="Genomic_DNA"/>
</dbReference>
<proteinExistence type="predicted"/>
<sequence length="127" mass="13883">MNMLGGEGMPGNRGYEEQEFTLLFFAVHAVSHRYETHAAGTKPVFNGIERENLPPLRRTWAGKVTHLSCSLAGVQGDAGNRRENAKVTHLSCSLAGVQGDAGNRRENANVLSSPKQRLGKSDDKEMF</sequence>
<organism evidence="2 3">
    <name type="scientific">Pleurodeles waltl</name>
    <name type="common">Iberian ribbed newt</name>
    <dbReference type="NCBI Taxonomy" id="8319"/>
    <lineage>
        <taxon>Eukaryota</taxon>
        <taxon>Metazoa</taxon>
        <taxon>Chordata</taxon>
        <taxon>Craniata</taxon>
        <taxon>Vertebrata</taxon>
        <taxon>Euteleostomi</taxon>
        <taxon>Amphibia</taxon>
        <taxon>Batrachia</taxon>
        <taxon>Caudata</taxon>
        <taxon>Salamandroidea</taxon>
        <taxon>Salamandridae</taxon>
        <taxon>Pleurodelinae</taxon>
        <taxon>Pleurodeles</taxon>
    </lineage>
</organism>
<evidence type="ECO:0000313" key="3">
    <source>
        <dbReference type="Proteomes" id="UP001066276"/>
    </source>
</evidence>
<reference evidence="2" key="1">
    <citation type="journal article" date="2022" name="bioRxiv">
        <title>Sequencing and chromosome-scale assembly of the giantPleurodeles waltlgenome.</title>
        <authorList>
            <person name="Brown T."/>
            <person name="Elewa A."/>
            <person name="Iarovenko S."/>
            <person name="Subramanian E."/>
            <person name="Araus A.J."/>
            <person name="Petzold A."/>
            <person name="Susuki M."/>
            <person name="Suzuki K.-i.T."/>
            <person name="Hayashi T."/>
            <person name="Toyoda A."/>
            <person name="Oliveira C."/>
            <person name="Osipova E."/>
            <person name="Leigh N.D."/>
            <person name="Simon A."/>
            <person name="Yun M.H."/>
        </authorList>
    </citation>
    <scope>NUCLEOTIDE SEQUENCE</scope>
    <source>
        <strain evidence="2">20211129_DDA</strain>
        <tissue evidence="2">Liver</tissue>
    </source>
</reference>
<keyword evidence="3" id="KW-1185">Reference proteome</keyword>
<comment type="caution">
    <text evidence="2">The sequence shown here is derived from an EMBL/GenBank/DDBJ whole genome shotgun (WGS) entry which is preliminary data.</text>
</comment>
<dbReference type="AlphaFoldDB" id="A0AAV7QPF1"/>
<evidence type="ECO:0000256" key="1">
    <source>
        <dbReference type="SAM" id="MobiDB-lite"/>
    </source>
</evidence>
<feature type="region of interest" description="Disordered" evidence="1">
    <location>
        <begin position="97"/>
        <end position="127"/>
    </location>
</feature>
<gene>
    <name evidence="2" type="ORF">NDU88_007296</name>
</gene>
<dbReference type="Proteomes" id="UP001066276">
    <property type="component" value="Chromosome 6"/>
</dbReference>